<dbReference type="RefSeq" id="WP_043325920.1">
    <property type="nucleotide sequence ID" value="NZ_CP009335.1"/>
</dbReference>
<reference evidence="1 3" key="1">
    <citation type="journal article" date="2015" name="Genome Announc.">
        <title>Complete genome sequences for 35 biothreat assay-relevant bacillus species.</title>
        <authorList>
            <person name="Johnson S.L."/>
            <person name="Daligault H.E."/>
            <person name="Davenport K.W."/>
            <person name="Jaissle J."/>
            <person name="Frey K.G."/>
            <person name="Ladner J.T."/>
            <person name="Broomall S.M."/>
            <person name="Bishop-Lilly K.A."/>
            <person name="Bruce D.C."/>
            <person name="Gibbons H.S."/>
            <person name="Coyne S.R."/>
            <person name="Lo C.C."/>
            <person name="Meincke L."/>
            <person name="Munk A.C."/>
            <person name="Koroleva G.I."/>
            <person name="Rosenzweig C.N."/>
            <person name="Palacios G.F."/>
            <person name="Redden C.L."/>
            <person name="Minogue T.D."/>
            <person name="Chain P.S."/>
        </authorList>
    </citation>
    <scope>NUCLEOTIDE SEQUENCE [LARGE SCALE GENOMIC DNA]</scope>
    <source>
        <strain evidence="1 3">HD1011</strain>
    </source>
</reference>
<dbReference type="REBASE" id="388703">
    <property type="entry name" value="Bth795DptGP"/>
</dbReference>
<dbReference type="Proteomes" id="UP000501107">
    <property type="component" value="Chromosome"/>
</dbReference>
<accession>A0A0B5NR95</accession>
<dbReference type="InterPro" id="IPR017645">
    <property type="entry name" value="Dnd_assoc_1"/>
</dbReference>
<dbReference type="Proteomes" id="UP000031876">
    <property type="component" value="Chromosome"/>
</dbReference>
<sequence>MDTLLKIDKLEQLLGNNKHDVGKVVDILPFVTKRTKSIRGNFNEVLGEYVRNVCGLRLVDKKSSEEEDLFSSRNPFVDQIMEEIEYTQEAEYDLDRFLNQYLFGQDNKIKPIHPYLFNYMATPKEKKDLPKYGQFIKDALVHDEVSISSIFKNKESEDILTELILNKLDIPAKDPVKQYQPLMGFLANFYQEDLLFLSQYKDYFLKSFPLLTHFYSFMYVCQLVVKFEQFDEADYTHSNPLYFALEWESISKRRKAADDLEGFRRIKDKAPNLFVHIHTMSQLSYNELQDEEADEKQSFQFMNYRYLKDLINEKGLDVSEQFLTDSKQWINKYSELWAKRVTPKDAPEDISEVFKTLFSCLKEGMNTDACKKFGENIEDLGADVFLKNRGSIGAVFNMSHEMLLLLTAVCVKEERMPLNRLFEEFSKRGVAFDRHSKKMIIELFDSHNILDKKSDSGDAQYVKRIL</sequence>
<evidence type="ECO:0000313" key="3">
    <source>
        <dbReference type="Proteomes" id="UP000031876"/>
    </source>
</evidence>
<evidence type="ECO:0000313" key="4">
    <source>
        <dbReference type="Proteomes" id="UP000501107"/>
    </source>
</evidence>
<dbReference type="KEGG" id="btw:BF38_2168"/>
<organism evidence="2 4">
    <name type="scientific">Bacillus thuringiensis</name>
    <dbReference type="NCBI Taxonomy" id="1428"/>
    <lineage>
        <taxon>Bacteria</taxon>
        <taxon>Bacillati</taxon>
        <taxon>Bacillota</taxon>
        <taxon>Bacilli</taxon>
        <taxon>Bacillales</taxon>
        <taxon>Bacillaceae</taxon>
        <taxon>Bacillus</taxon>
        <taxon>Bacillus cereus group</taxon>
    </lineage>
</organism>
<dbReference type="EMBL" id="CP053980">
    <property type="protein sequence ID" value="QKH25835.1"/>
    <property type="molecule type" value="Genomic_DNA"/>
</dbReference>
<dbReference type="EMBL" id="CP009335">
    <property type="protein sequence ID" value="AJG74623.1"/>
    <property type="molecule type" value="Genomic_DNA"/>
</dbReference>
<protein>
    <submittedName>
        <fullName evidence="2">DNA phosphorothioation-dependent restriction protein DptG</fullName>
    </submittedName>
</protein>
<evidence type="ECO:0000313" key="1">
    <source>
        <dbReference type="EMBL" id="AJG74623.1"/>
    </source>
</evidence>
<evidence type="ECO:0000313" key="2">
    <source>
        <dbReference type="EMBL" id="QKH25835.1"/>
    </source>
</evidence>
<dbReference type="AlphaFoldDB" id="A0A0B5NR95"/>
<name>A0A0B5NR95_BACTU</name>
<dbReference type="NCBIfam" id="TIGR03236">
    <property type="entry name" value="dnd_assoc_1"/>
    <property type="match status" value="1"/>
</dbReference>
<gene>
    <name evidence="2" type="primary">dptG</name>
    <name evidence="1" type="ORF">BF38_2168</name>
    <name evidence="2" type="ORF">FOC89_18515</name>
</gene>
<proteinExistence type="predicted"/>
<reference evidence="2 4" key="2">
    <citation type="submission" date="2020-05" db="EMBL/GenBank/DDBJ databases">
        <title>FDA dAtabase for Regulatory Grade micrObial Sequences (FDA-ARGOS): Supporting development and validation of Infectious Disease Dx tests.</title>
        <authorList>
            <person name="Nelson B."/>
            <person name="Plummer A."/>
            <person name="Tallon L."/>
            <person name="Sadzewicz L."/>
            <person name="Zhao X."/>
            <person name="Vavikolanu K."/>
            <person name="Mehta A."/>
            <person name="Aluvathingal J."/>
            <person name="Nadendla S."/>
            <person name="Myers T."/>
            <person name="Yan Y."/>
            <person name="Sichtig H."/>
        </authorList>
    </citation>
    <scope>NUCLEOTIDE SEQUENCE [LARGE SCALE GENOMIC DNA]</scope>
    <source>
        <strain evidence="2 4">FDAARGOS_795</strain>
    </source>
</reference>